<organism evidence="2 3">
    <name type="scientific">Stylosanthes scabra</name>
    <dbReference type="NCBI Taxonomy" id="79078"/>
    <lineage>
        <taxon>Eukaryota</taxon>
        <taxon>Viridiplantae</taxon>
        <taxon>Streptophyta</taxon>
        <taxon>Embryophyta</taxon>
        <taxon>Tracheophyta</taxon>
        <taxon>Spermatophyta</taxon>
        <taxon>Magnoliopsida</taxon>
        <taxon>eudicotyledons</taxon>
        <taxon>Gunneridae</taxon>
        <taxon>Pentapetalae</taxon>
        <taxon>rosids</taxon>
        <taxon>fabids</taxon>
        <taxon>Fabales</taxon>
        <taxon>Fabaceae</taxon>
        <taxon>Papilionoideae</taxon>
        <taxon>50 kb inversion clade</taxon>
        <taxon>dalbergioids sensu lato</taxon>
        <taxon>Dalbergieae</taxon>
        <taxon>Pterocarpus clade</taxon>
        <taxon>Stylosanthes</taxon>
    </lineage>
</organism>
<dbReference type="EMBL" id="JASCZI010181597">
    <property type="protein sequence ID" value="MED6184789.1"/>
    <property type="molecule type" value="Genomic_DNA"/>
</dbReference>
<comment type="caution">
    <text evidence="2">The sequence shown here is derived from an EMBL/GenBank/DDBJ whole genome shotgun (WGS) entry which is preliminary data.</text>
</comment>
<keyword evidence="3" id="KW-1185">Reference proteome</keyword>
<evidence type="ECO:0000313" key="3">
    <source>
        <dbReference type="Proteomes" id="UP001341840"/>
    </source>
</evidence>
<reference evidence="2 3" key="1">
    <citation type="journal article" date="2023" name="Plants (Basel)">
        <title>Bridging the Gap: Combining Genomics and Transcriptomics Approaches to Understand Stylosanthes scabra, an Orphan Legume from the Brazilian Caatinga.</title>
        <authorList>
            <person name="Ferreira-Neto J.R.C."/>
            <person name="da Silva M.D."/>
            <person name="Binneck E."/>
            <person name="de Melo N.F."/>
            <person name="da Silva R.H."/>
            <person name="de Melo A.L.T.M."/>
            <person name="Pandolfi V."/>
            <person name="Bustamante F.O."/>
            <person name="Brasileiro-Vidal A.C."/>
            <person name="Benko-Iseppon A.M."/>
        </authorList>
    </citation>
    <scope>NUCLEOTIDE SEQUENCE [LARGE SCALE GENOMIC DNA]</scope>
    <source>
        <tissue evidence="2">Leaves</tissue>
    </source>
</reference>
<gene>
    <name evidence="2" type="ORF">PIB30_050889</name>
</gene>
<accession>A0ABU6WG50</accession>
<keyword evidence="1" id="KW-1133">Transmembrane helix</keyword>
<protein>
    <submittedName>
        <fullName evidence="2">Uncharacterized protein</fullName>
    </submittedName>
</protein>
<sequence length="156" mass="17149">MGKQSVLVVLVSKCPARLGSPPSRLRNVSHGFDWVFGPKTVSTCFNSNPTRLQAVDALSTEAPTCRGRMFPFQWADPDSEPFAGEVAKMEKVELLKLIAQAADSGFNGAVVFGLVRWLLGFIVWLQGLVPCSASLSSYLFWINNNNNESKITTIRK</sequence>
<proteinExistence type="predicted"/>
<keyword evidence="1" id="KW-0812">Transmembrane</keyword>
<dbReference type="Proteomes" id="UP001341840">
    <property type="component" value="Unassembled WGS sequence"/>
</dbReference>
<evidence type="ECO:0000256" key="1">
    <source>
        <dbReference type="SAM" id="Phobius"/>
    </source>
</evidence>
<keyword evidence="1" id="KW-0472">Membrane</keyword>
<evidence type="ECO:0000313" key="2">
    <source>
        <dbReference type="EMBL" id="MED6184789.1"/>
    </source>
</evidence>
<name>A0ABU6WG50_9FABA</name>
<feature type="transmembrane region" description="Helical" evidence="1">
    <location>
        <begin position="121"/>
        <end position="141"/>
    </location>
</feature>